<organism evidence="3 4">
    <name type="scientific">Elsinoe australis</name>
    <dbReference type="NCBI Taxonomy" id="40998"/>
    <lineage>
        <taxon>Eukaryota</taxon>
        <taxon>Fungi</taxon>
        <taxon>Dikarya</taxon>
        <taxon>Ascomycota</taxon>
        <taxon>Pezizomycotina</taxon>
        <taxon>Dothideomycetes</taxon>
        <taxon>Dothideomycetidae</taxon>
        <taxon>Myriangiales</taxon>
        <taxon>Elsinoaceae</taxon>
        <taxon>Elsinoe</taxon>
    </lineage>
</organism>
<dbReference type="GO" id="GO:0005524">
    <property type="term" value="F:ATP binding"/>
    <property type="evidence" value="ECO:0007669"/>
    <property type="project" value="UniProtKB-KW"/>
</dbReference>
<keyword evidence="1" id="KW-0547">Nucleotide-binding</keyword>
<comment type="caution">
    <text evidence="3">The sequence shown here is derived from an EMBL/GenBank/DDBJ whole genome shotgun (WGS) entry which is preliminary data.</text>
</comment>
<keyword evidence="2" id="KW-0067">ATP-binding</keyword>
<dbReference type="Gene3D" id="3.90.640.10">
    <property type="entry name" value="Actin, Chain A, domain 4"/>
    <property type="match status" value="1"/>
</dbReference>
<evidence type="ECO:0000313" key="4">
    <source>
        <dbReference type="Proteomes" id="UP000308133"/>
    </source>
</evidence>
<dbReference type="PANTHER" id="PTHR14187:SF82">
    <property type="entry name" value="FAMILY CHAPERONE, PUTATIVE (AFU_ORTHOLOGUE AFUA_7G08575)-RELATED"/>
    <property type="match status" value="1"/>
</dbReference>
<evidence type="ECO:0000256" key="1">
    <source>
        <dbReference type="ARBA" id="ARBA00022741"/>
    </source>
</evidence>
<dbReference type="PANTHER" id="PTHR14187">
    <property type="entry name" value="ALPHA KINASE/ELONGATION FACTOR 2 KINASE"/>
    <property type="match status" value="1"/>
</dbReference>
<dbReference type="InterPro" id="IPR043129">
    <property type="entry name" value="ATPase_NBD"/>
</dbReference>
<dbReference type="AlphaFoldDB" id="A0A4U7B1U9"/>
<name>A0A4U7B1U9_9PEZI</name>
<sequence length="550" mass="60871">MSGKTNTEFTFDKDGKMRFGTQLKAGEKRFRCVKILLHDDDDERMPHVRADEMAELLTASGKTPSEAVSQFLGLVMAAGMEDIRRCLALDKDSELGVQFILTVPAIWSDSAKEATMMAGRNAGMEDLRMVSEPEAAAAFALTATEDLGLRTGDIWTLCDLGAGTGDLITYEIMSLAPLTLREIVEGQGALCGGAHVDRALVELFKKLFGPEEFEMISKTTPHTFEKALSDFREHVKPNYDPTTGNSDDTEFLLTMPSILNHERAGVKIGQLELSNEQLFALFEPEILKILGLIESQVAQARQVSGMVPRGVILVGGFSQSRYLYKRIQTHFANSPLVGQPNVTKEQSFKVIMSRDALTAVVKGAALLGVWGHSLVASRRARYHYGVCVDEIFDEKEHNPESRYTDDMDECDRAADQMRYFLEKGDEVKANESVCNVTLEFACKADEMPEDITVTLYATEQMPAPKEWSPAIGRLCEVVINVADLPKNAWKPFGHKKQFTKLTYGVGISLESGVTYFNCVVGKFKTRVEANFNQLVSEVADVDDSRTLVGV</sequence>
<reference evidence="3 4" key="1">
    <citation type="submission" date="2018-02" db="EMBL/GenBank/DDBJ databases">
        <title>Draft genome sequences of Elsinoe sp., causing black scab on jojoba.</title>
        <authorList>
            <person name="Stodart B."/>
            <person name="Jeffress S."/>
            <person name="Ash G."/>
            <person name="Arun Chinnappa K."/>
        </authorList>
    </citation>
    <scope>NUCLEOTIDE SEQUENCE [LARGE SCALE GENOMIC DNA]</scope>
    <source>
        <strain evidence="3 4">Hillstone_2</strain>
    </source>
</reference>
<accession>A0A4U7B1U9</accession>
<dbReference type="Proteomes" id="UP000308133">
    <property type="component" value="Unassembled WGS sequence"/>
</dbReference>
<dbReference type="EMBL" id="PTQR01000031">
    <property type="protein sequence ID" value="TKX25123.1"/>
    <property type="molecule type" value="Genomic_DNA"/>
</dbReference>
<protein>
    <submittedName>
        <fullName evidence="3">Uncharacterized protein</fullName>
    </submittedName>
</protein>
<dbReference type="Gene3D" id="3.30.420.40">
    <property type="match status" value="2"/>
</dbReference>
<evidence type="ECO:0000256" key="2">
    <source>
        <dbReference type="ARBA" id="ARBA00022840"/>
    </source>
</evidence>
<dbReference type="SUPFAM" id="SSF53067">
    <property type="entry name" value="Actin-like ATPase domain"/>
    <property type="match status" value="2"/>
</dbReference>
<dbReference type="InterPro" id="IPR013126">
    <property type="entry name" value="Hsp_70_fam"/>
</dbReference>
<dbReference type="GO" id="GO:0140662">
    <property type="term" value="F:ATP-dependent protein folding chaperone"/>
    <property type="evidence" value="ECO:0007669"/>
    <property type="project" value="InterPro"/>
</dbReference>
<proteinExistence type="predicted"/>
<gene>
    <name evidence="3" type="ORF">C1H76_2615</name>
</gene>
<dbReference type="CDD" id="cd10170">
    <property type="entry name" value="ASKHA_NBD_HSP70"/>
    <property type="match status" value="1"/>
</dbReference>
<evidence type="ECO:0000313" key="3">
    <source>
        <dbReference type="EMBL" id="TKX25123.1"/>
    </source>
</evidence>
<dbReference type="Pfam" id="PF00012">
    <property type="entry name" value="HSP70"/>
    <property type="match status" value="1"/>
</dbReference>